<dbReference type="AlphaFoldDB" id="A0A0U2X1E1"/>
<gene>
    <name evidence="1" type="ORF">AT705_03700</name>
</gene>
<dbReference type="EMBL" id="CP013611">
    <property type="protein sequence ID" value="ALU42116.1"/>
    <property type="molecule type" value="Genomic_DNA"/>
</dbReference>
<evidence type="ECO:0000313" key="2">
    <source>
        <dbReference type="Proteomes" id="UP000069015"/>
    </source>
</evidence>
<dbReference type="Proteomes" id="UP000069015">
    <property type="component" value="Chromosome 1"/>
</dbReference>
<reference evidence="1 2" key="1">
    <citation type="submission" date="2015-12" db="EMBL/GenBank/DDBJ databases">
        <title>Complete genome sequence of Pseudoalteromonas rubra SCSIO 6842, harboring a conjugative plasmid.</title>
        <authorList>
            <person name="Li B."/>
            <person name="Wang X."/>
        </authorList>
    </citation>
    <scope>NUCLEOTIDE SEQUENCE [LARGE SCALE GENOMIC DNA]</scope>
    <source>
        <strain evidence="1 2">SCSIO 6842</strain>
    </source>
</reference>
<name>A0A0U2X1E1_9GAMM</name>
<accession>A0A0U2X1E1</accession>
<dbReference type="KEGG" id="prr:AT705_03700"/>
<organism evidence="1 2">
    <name type="scientific">Pseudoalteromonas rubra</name>
    <dbReference type="NCBI Taxonomy" id="43658"/>
    <lineage>
        <taxon>Bacteria</taxon>
        <taxon>Pseudomonadati</taxon>
        <taxon>Pseudomonadota</taxon>
        <taxon>Gammaproteobacteria</taxon>
        <taxon>Alteromonadales</taxon>
        <taxon>Pseudoalteromonadaceae</taxon>
        <taxon>Pseudoalteromonas</taxon>
    </lineage>
</organism>
<proteinExistence type="predicted"/>
<protein>
    <submittedName>
        <fullName evidence="1">Uncharacterized protein</fullName>
    </submittedName>
</protein>
<evidence type="ECO:0000313" key="1">
    <source>
        <dbReference type="EMBL" id="ALU42116.1"/>
    </source>
</evidence>
<sequence length="73" mass="8481">MAVQYRVDLFWRLGRNNDVVWKKGPHRTKGDGRLAVNTSVNQFCMKAIFIGKVERVFSLGNWQPLTTMRLTQV</sequence>